<dbReference type="Proteomes" id="UP000224303">
    <property type="component" value="Unassembled WGS sequence"/>
</dbReference>
<reference evidence="4" key="5">
    <citation type="submission" date="2023-03" db="EMBL/GenBank/DDBJ databases">
        <authorList>
            <person name="Shen W."/>
            <person name="Cai J."/>
        </authorList>
    </citation>
    <scope>NUCLEOTIDE SEQUENCE</scope>
    <source>
        <strain evidence="4">B1010-2</strain>
    </source>
</reference>
<evidence type="ECO:0000313" key="5">
    <source>
        <dbReference type="EMBL" id="PHL20839.1"/>
    </source>
</evidence>
<reference evidence="3" key="4">
    <citation type="submission" date="2022-05" db="EMBL/GenBank/DDBJ databases">
        <title>Draft genome sequences of Clostridium perfringens strains isolated from Peru.</title>
        <authorList>
            <person name="Hurtado R."/>
            <person name="Lima L."/>
            <person name="Sousa T."/>
            <person name="Jaiswal A.K."/>
            <person name="Tiwari S."/>
            <person name="Maturrano L."/>
            <person name="Brenig B."/>
            <person name="Azevedo V."/>
        </authorList>
    </citation>
    <scope>NUCLEOTIDE SEQUENCE</scope>
    <source>
        <strain evidence="3">CP4</strain>
    </source>
</reference>
<dbReference type="Proteomes" id="UP001141166">
    <property type="component" value="Unassembled WGS sequence"/>
</dbReference>
<evidence type="ECO:0000313" key="9">
    <source>
        <dbReference type="Proteomes" id="UP000469871"/>
    </source>
</evidence>
<protein>
    <recommendedName>
        <fullName evidence="10">Glucose uptake protein</fullName>
    </recommendedName>
</protein>
<feature type="transmembrane region" description="Helical" evidence="1">
    <location>
        <begin position="12"/>
        <end position="29"/>
    </location>
</feature>
<evidence type="ECO:0000313" key="2">
    <source>
        <dbReference type="EMBL" id="KAB7576161.1"/>
    </source>
</evidence>
<dbReference type="GeneID" id="70761989"/>
<evidence type="ECO:0008006" key="10">
    <source>
        <dbReference type="Google" id="ProtNLM"/>
    </source>
</evidence>
<dbReference type="EMBL" id="JARPTX010000015">
    <property type="protein sequence ID" value="MDT2369765.1"/>
    <property type="molecule type" value="Genomic_DNA"/>
</dbReference>
<evidence type="ECO:0000313" key="7">
    <source>
        <dbReference type="Proteomes" id="UP000224303"/>
    </source>
</evidence>
<keyword evidence="1" id="KW-0812">Transmembrane</keyword>
<evidence type="ECO:0000313" key="8">
    <source>
        <dbReference type="Proteomes" id="UP000249070"/>
    </source>
</evidence>
<evidence type="ECO:0000313" key="3">
    <source>
        <dbReference type="EMBL" id="MDC4248258.1"/>
    </source>
</evidence>
<reference evidence="6 8" key="2">
    <citation type="submission" date="2018-05" db="EMBL/GenBank/DDBJ databases">
        <title>Vancomycin-resistant Enterococcus faecium strain from Chelyabinsk, Russia.</title>
        <authorList>
            <person name="Gostev V."/>
            <person name="Goncharov A."/>
            <person name="Kolodzhieva V."/>
            <person name="Suvorov A."/>
            <person name="Sidorenko S."/>
            <person name="Zueva L."/>
        </authorList>
    </citation>
    <scope>NUCLEOTIDE SEQUENCE [LARGE SCALE GENOMIC DNA]</scope>
    <source>
        <strain evidence="6 8">20</strain>
    </source>
</reference>
<proteinExistence type="predicted"/>
<dbReference type="Proteomes" id="UP001260956">
    <property type="component" value="Unassembled WGS sequence"/>
</dbReference>
<keyword evidence="1" id="KW-0472">Membrane</keyword>
<reference evidence="5 7" key="1">
    <citation type="submission" date="2017-10" db="EMBL/GenBank/DDBJ databases">
        <title>Draft genomes of the Enterococcus faecium isolated from human feces before and after Helicobacter pylori eradication therapy.</title>
        <authorList>
            <person name="Prianichniikov N.A."/>
            <person name="Glushchenko O.E."/>
            <person name="Malakhova M.V."/>
        </authorList>
    </citation>
    <scope>NUCLEOTIDE SEQUENCE [LARGE SCALE GENOMIC DNA]</scope>
    <source>
        <strain evidence="5 7">Hp_5-7</strain>
    </source>
</reference>
<keyword evidence="1" id="KW-1133">Transmembrane helix</keyword>
<evidence type="ECO:0000313" key="6">
    <source>
        <dbReference type="EMBL" id="PZM54010.1"/>
    </source>
</evidence>
<organism evidence="6 8">
    <name type="scientific">Enterococcus faecium</name>
    <name type="common">Streptococcus faecium</name>
    <dbReference type="NCBI Taxonomy" id="1352"/>
    <lineage>
        <taxon>Bacteria</taxon>
        <taxon>Bacillati</taxon>
        <taxon>Bacillota</taxon>
        <taxon>Bacilli</taxon>
        <taxon>Lactobacillales</taxon>
        <taxon>Enterococcaceae</taxon>
        <taxon>Enterococcus</taxon>
    </lineage>
</organism>
<name>A0A286V178_ENTFC</name>
<comment type="caution">
    <text evidence="6">The sequence shown here is derived from an EMBL/GenBank/DDBJ whole genome shotgun (WGS) entry which is preliminary data.</text>
</comment>
<dbReference type="EMBL" id="JAMWMK010000013">
    <property type="protein sequence ID" value="MDC4248258.1"/>
    <property type="molecule type" value="Genomic_DNA"/>
</dbReference>
<evidence type="ECO:0000313" key="4">
    <source>
        <dbReference type="EMBL" id="MDT2369765.1"/>
    </source>
</evidence>
<dbReference type="RefSeq" id="WP_002322258.1">
    <property type="nucleotide sequence ID" value="NZ_AP022341.1"/>
</dbReference>
<gene>
    <name evidence="5" type="ORF">CQR37_11760</name>
    <name evidence="6" type="ORF">DKP91_13230</name>
    <name evidence="2" type="ORF">GBM73_02000</name>
    <name evidence="3" type="ORF">M3X98_09355</name>
    <name evidence="4" type="ORF">P6Z85_06275</name>
</gene>
<reference evidence="2 9" key="3">
    <citation type="submission" date="2019-10" db="EMBL/GenBank/DDBJ databases">
        <title>Evolutionary dynamics of vancomycin-resistant Enterococcus faecium during gastrointestinal tract colonization and bloodstream infection in immunocompromised pediatric patients.</title>
        <authorList>
            <person name="Chilambi G.S."/>
            <person name="Nordstrom H.R."/>
            <person name="Evans D.R."/>
            <person name="Ferrolino J."/>
            <person name="Hayden R.T."/>
            <person name="Maron G.M."/>
            <person name="Vo A.N."/>
            <person name="Gilmore M.S."/>
            <person name="Wolf J."/>
            <person name="Rosch J.W."/>
            <person name="Van Tyne D."/>
        </authorList>
    </citation>
    <scope>NUCLEOTIDE SEQUENCE [LARGE SCALE GENOMIC DNA]</scope>
    <source>
        <strain evidence="2 9">VRECG27</strain>
    </source>
</reference>
<dbReference type="EMBL" id="WEFP01000001">
    <property type="protein sequence ID" value="KAB7576161.1"/>
    <property type="molecule type" value="Genomic_DNA"/>
</dbReference>
<sequence>MGVDHLIVLSKLLFWIPFIIMTSAFFYLFKRPNKYLLLSACPMIYFIHKIRGFYYYDSGISLFCYEIGLLASAIFFIFVLEYFRKK</sequence>
<evidence type="ECO:0000256" key="1">
    <source>
        <dbReference type="SAM" id="Phobius"/>
    </source>
</evidence>
<feature type="transmembrane region" description="Helical" evidence="1">
    <location>
        <begin position="60"/>
        <end position="83"/>
    </location>
</feature>
<dbReference type="AlphaFoldDB" id="A0A286V178"/>
<dbReference type="Proteomes" id="UP000469871">
    <property type="component" value="Unassembled WGS sequence"/>
</dbReference>
<dbReference type="EMBL" id="QHGU01000097">
    <property type="protein sequence ID" value="PZM54010.1"/>
    <property type="molecule type" value="Genomic_DNA"/>
</dbReference>
<dbReference type="EMBL" id="PCGC01000033">
    <property type="protein sequence ID" value="PHL20839.1"/>
    <property type="molecule type" value="Genomic_DNA"/>
</dbReference>
<dbReference type="Proteomes" id="UP000249070">
    <property type="component" value="Unassembled WGS sequence"/>
</dbReference>
<accession>A0A286V178</accession>